<accession>A0A371CEA8</accession>
<dbReference type="VEuPathDB" id="FungiDB:YALI0_B10384g"/>
<feature type="compositionally biased region" description="Basic and acidic residues" evidence="1">
    <location>
        <begin position="535"/>
        <end position="547"/>
    </location>
</feature>
<feature type="compositionally biased region" description="Low complexity" evidence="1">
    <location>
        <begin position="222"/>
        <end position="235"/>
    </location>
</feature>
<evidence type="ECO:0000313" key="3">
    <source>
        <dbReference type="Proteomes" id="UP000256601"/>
    </source>
</evidence>
<sequence>MGHSFTYKAPSGEAYAAISPEVLKQYRNAAPAKRDPDVSYIGHDPDLVQPMNPTHHSQVHSSRLPPSPLSPTGRMSVPVYGYGSSSHGPPQGVPQGASQGIPQGYPPPGTYSPHQAVPRSFIGSPSMAQMQKMQQMHHMSQVHSQMAHTQLSPTQMPLSPQAEGYFDPRSGPFPQDYVPVQIQSTVEGSSLRRRNSSKSSKSSKSAKSARSAKSAKPDPPRRASTTPSLRPSSLSQTDIELYESPAVGKLISVLEESVALKKAQQQERTSRSSRSTSVNSSAPTAVSSAASSESTDTAQRKYEAEFLRRVQAKVELRNQKVKQAALLGERGIRLVPPKKPETPGTPKPAGWGEYFPWAKKADEPAASDIPVETEPAFESLAAQYYQDLFQMMRDHDVPAVVGDAIVKGYEEAIRIEKEIKDETIKQKKAREEAERKAATPVAPPVANTPAFLTVIIHGAEEEKDYGYKIPVDSIKTFKEFKNLMILTFPYKAKHWQKECFQVFDETNNYFIMGQFWDKLIKRDTILAVSLTPLPPEKEKEPKDKGKPESPATPMPGKKKKEPSKFSKAIMADFDKKKFNQNTTKMFKKFVEASTRPI</sequence>
<evidence type="ECO:0000256" key="1">
    <source>
        <dbReference type="SAM" id="MobiDB-lite"/>
    </source>
</evidence>
<organism evidence="2 3">
    <name type="scientific">Yarrowia lipolytica</name>
    <name type="common">Candida lipolytica</name>
    <dbReference type="NCBI Taxonomy" id="4952"/>
    <lineage>
        <taxon>Eukaryota</taxon>
        <taxon>Fungi</taxon>
        <taxon>Dikarya</taxon>
        <taxon>Ascomycota</taxon>
        <taxon>Saccharomycotina</taxon>
        <taxon>Dipodascomycetes</taxon>
        <taxon>Dipodascales</taxon>
        <taxon>Dipodascales incertae sedis</taxon>
        <taxon>Yarrowia</taxon>
    </lineage>
</organism>
<feature type="region of interest" description="Disordered" evidence="1">
    <location>
        <begin position="28"/>
        <end position="102"/>
    </location>
</feature>
<dbReference type="EMBL" id="KZ858951">
    <property type="protein sequence ID" value="RDW28618.1"/>
    <property type="molecule type" value="Genomic_DNA"/>
</dbReference>
<gene>
    <name evidence="2" type="ORF">B0I71DRAFT_37560</name>
</gene>
<dbReference type="Proteomes" id="UP000256601">
    <property type="component" value="Unassembled WGS sequence"/>
</dbReference>
<dbReference type="AlphaFoldDB" id="A0A371CEA8"/>
<proteinExistence type="predicted"/>
<evidence type="ECO:0000313" key="2">
    <source>
        <dbReference type="EMBL" id="RDW28618.1"/>
    </source>
</evidence>
<feature type="compositionally biased region" description="Low complexity" evidence="1">
    <location>
        <begin position="197"/>
        <end position="214"/>
    </location>
</feature>
<reference evidence="2 3" key="1">
    <citation type="submission" date="2018-07" db="EMBL/GenBank/DDBJ databases">
        <title>Draft Genome Assemblies for Five Robust Yarrowia lipolytica Strains Exhibiting High Lipid Production and Pentose Sugar Utilization and Sugar Alcohol Secretion from Undetoxified Lignocellulosic Biomass Hydrolysates.</title>
        <authorList>
            <consortium name="DOE Joint Genome Institute"/>
            <person name="Walker C."/>
            <person name="Ryu S."/>
            <person name="Na H."/>
            <person name="Zane M."/>
            <person name="LaButti K."/>
            <person name="Lipzen A."/>
            <person name="Haridas S."/>
            <person name="Barry K."/>
            <person name="Grigoriev I.V."/>
            <person name="Quarterman J."/>
            <person name="Slininger P."/>
            <person name="Dien B."/>
            <person name="Trinh C.T."/>
        </authorList>
    </citation>
    <scope>NUCLEOTIDE SEQUENCE [LARGE SCALE GENOMIC DNA]</scope>
    <source>
        <strain evidence="2 3">YB392</strain>
    </source>
</reference>
<feature type="region of interest" description="Disordered" evidence="1">
    <location>
        <begin position="532"/>
        <end position="564"/>
    </location>
</feature>
<feature type="compositionally biased region" description="Low complexity" evidence="1">
    <location>
        <begin position="272"/>
        <end position="297"/>
    </location>
</feature>
<name>A0A371CEA8_YARLL</name>
<dbReference type="VEuPathDB" id="FungiDB:YALI1_B14013g"/>
<feature type="compositionally biased region" description="Polar residues" evidence="1">
    <location>
        <begin position="51"/>
        <end position="60"/>
    </location>
</feature>
<feature type="region of interest" description="Disordered" evidence="1">
    <location>
        <begin position="263"/>
        <end position="297"/>
    </location>
</feature>
<protein>
    <submittedName>
        <fullName evidence="2">Uncharacterized protein</fullName>
    </submittedName>
</protein>
<feature type="region of interest" description="Disordered" evidence="1">
    <location>
        <begin position="146"/>
        <end position="237"/>
    </location>
</feature>
<feature type="compositionally biased region" description="Polar residues" evidence="1">
    <location>
        <begin position="149"/>
        <end position="158"/>
    </location>
</feature>